<comment type="caution">
    <text evidence="4">The sequence shown here is derived from an EMBL/GenBank/DDBJ whole genome shotgun (WGS) entry which is preliminary data.</text>
</comment>
<evidence type="ECO:0000256" key="1">
    <source>
        <dbReference type="ARBA" id="ARBA00022468"/>
    </source>
</evidence>
<reference evidence="4 5" key="1">
    <citation type="journal article" date="2018" name="PLoS Genet.">
        <title>Population sequencing reveals clonal diversity and ancestral inbreeding in the grapevine cultivar Chardonnay.</title>
        <authorList>
            <person name="Roach M.J."/>
            <person name="Johnson D.L."/>
            <person name="Bohlmann J."/>
            <person name="van Vuuren H.J."/>
            <person name="Jones S.J."/>
            <person name="Pretorius I.S."/>
            <person name="Schmidt S.A."/>
            <person name="Borneman A.R."/>
        </authorList>
    </citation>
    <scope>NUCLEOTIDE SEQUENCE [LARGE SCALE GENOMIC DNA]</scope>
    <source>
        <strain evidence="5">cv. Chardonnay</strain>
        <tissue evidence="4">Leaf</tissue>
    </source>
</reference>
<dbReference type="InterPro" id="IPR021935">
    <property type="entry name" value="SGSM1/2_RBD"/>
</dbReference>
<gene>
    <name evidence="4" type="ORF">CK203_113278</name>
</gene>
<feature type="region of interest" description="Disordered" evidence="2">
    <location>
        <begin position="20"/>
        <end position="42"/>
    </location>
</feature>
<evidence type="ECO:0000256" key="2">
    <source>
        <dbReference type="SAM" id="MobiDB-lite"/>
    </source>
</evidence>
<name>A0A438EIF4_VITVI</name>
<accession>A0A438EIF4</accession>
<dbReference type="AlphaFoldDB" id="A0A438EIF4"/>
<evidence type="ECO:0000313" key="4">
    <source>
        <dbReference type="EMBL" id="RVW47509.1"/>
    </source>
</evidence>
<evidence type="ECO:0000259" key="3">
    <source>
        <dbReference type="Pfam" id="PF12068"/>
    </source>
</evidence>
<protein>
    <recommendedName>
        <fullName evidence="3">Small G protein signalling modulator 1/2 Rab-binding domain-containing protein</fullName>
    </recommendedName>
</protein>
<dbReference type="Proteomes" id="UP000288805">
    <property type="component" value="Unassembled WGS sequence"/>
</dbReference>
<organism evidence="4 5">
    <name type="scientific">Vitis vinifera</name>
    <name type="common">Grape</name>
    <dbReference type="NCBI Taxonomy" id="29760"/>
    <lineage>
        <taxon>Eukaryota</taxon>
        <taxon>Viridiplantae</taxon>
        <taxon>Streptophyta</taxon>
        <taxon>Embryophyta</taxon>
        <taxon>Tracheophyta</taxon>
        <taxon>Spermatophyta</taxon>
        <taxon>Magnoliopsida</taxon>
        <taxon>eudicotyledons</taxon>
        <taxon>Gunneridae</taxon>
        <taxon>Pentapetalae</taxon>
        <taxon>rosids</taxon>
        <taxon>Vitales</taxon>
        <taxon>Vitaceae</taxon>
        <taxon>Viteae</taxon>
        <taxon>Vitis</taxon>
    </lineage>
</organism>
<proteinExistence type="predicted"/>
<sequence>MQEAELHDLSDDADYAASQLQGSASFSRSGSSKRSSSSESDGAEIVYSKDNVTIHPTQYASERISGRLRLIKQGSSLFMTWIPYKGQRSNPRLSEKDKSLYTIRAVPFTDVRSIRRHTPTLGWQYVIVVLSSGLAFPPLYFYNGGVREFLATIKQHAFLVRLSLELACLMPSLLHAYLSPTLPDIKSLAFDILRSADDANVFLVNDFQDPLQVRIVLIYFFGEASSLNLEITPRMYSKKSIKGRSLFGAISGATSHSFYNLDGKEVGNVTQLLFGVKLLLILSCFCGLPSDSVQLAALNSPGTYTK</sequence>
<dbReference type="GO" id="GO:0005096">
    <property type="term" value="F:GTPase activator activity"/>
    <property type="evidence" value="ECO:0007669"/>
    <property type="project" value="UniProtKB-KW"/>
</dbReference>
<keyword evidence="1" id="KW-0343">GTPase activation</keyword>
<dbReference type="Pfam" id="PF12068">
    <property type="entry name" value="PH_RBD"/>
    <property type="match status" value="1"/>
</dbReference>
<feature type="compositionally biased region" description="Low complexity" evidence="2">
    <location>
        <begin position="23"/>
        <end position="40"/>
    </location>
</feature>
<dbReference type="EMBL" id="QGNW01001281">
    <property type="protein sequence ID" value="RVW47509.1"/>
    <property type="molecule type" value="Genomic_DNA"/>
</dbReference>
<evidence type="ECO:0000313" key="5">
    <source>
        <dbReference type="Proteomes" id="UP000288805"/>
    </source>
</evidence>
<feature type="domain" description="Small G protein signalling modulator 1/2 Rab-binding" evidence="3">
    <location>
        <begin position="45"/>
        <end position="212"/>
    </location>
</feature>
<dbReference type="Gene3D" id="2.30.29.230">
    <property type="match status" value="1"/>
</dbReference>